<evidence type="ECO:0000313" key="2">
    <source>
        <dbReference type="EMBL" id="EFM50181.1"/>
    </source>
</evidence>
<dbReference type="InterPro" id="IPR013149">
    <property type="entry name" value="ADH-like_C"/>
</dbReference>
<dbReference type="EMBL" id="ACSH02000002">
    <property type="protein sequence ID" value="EFM50181.1"/>
    <property type="molecule type" value="Genomic_DNA"/>
</dbReference>
<feature type="domain" description="Enoyl reductase (ER)" evidence="1">
    <location>
        <begin position="13"/>
        <end position="324"/>
    </location>
</feature>
<dbReference type="STRING" id="553207.HMPREF0299_6234"/>
<gene>
    <name evidence="2" type="ORF">HMPREF0299_6234</name>
</gene>
<dbReference type="Gene3D" id="3.90.180.10">
    <property type="entry name" value="Medium-chain alcohol dehydrogenases, catalytic domain"/>
    <property type="match status" value="1"/>
</dbReference>
<dbReference type="SMART" id="SM00829">
    <property type="entry name" value="PKS_ER"/>
    <property type="match status" value="1"/>
</dbReference>
<reference evidence="2" key="1">
    <citation type="submission" date="2010-08" db="EMBL/GenBank/DDBJ databases">
        <authorList>
            <person name="Harkins D.M."/>
            <person name="Madupu R."/>
            <person name="Durkin A.S."/>
            <person name="Torralba M."/>
            <person name="Methe B."/>
            <person name="Sutton G.G."/>
            <person name="Nelson K.E."/>
        </authorList>
    </citation>
    <scope>NUCLEOTIDE SEQUENCE [LARGE SCALE GENOMIC DNA]</scope>
    <source>
        <strain evidence="2">ATCC 14266</strain>
    </source>
</reference>
<organism evidence="2 3">
    <name type="scientific">Corynebacterium matruchotii ATCC 14266</name>
    <dbReference type="NCBI Taxonomy" id="553207"/>
    <lineage>
        <taxon>Bacteria</taxon>
        <taxon>Bacillati</taxon>
        <taxon>Actinomycetota</taxon>
        <taxon>Actinomycetes</taxon>
        <taxon>Mycobacteriales</taxon>
        <taxon>Corynebacteriaceae</taxon>
        <taxon>Corynebacterium</taxon>
    </lineage>
</organism>
<dbReference type="AlphaFoldDB" id="E0DD34"/>
<dbReference type="Pfam" id="PF13602">
    <property type="entry name" value="ADH_zinc_N_2"/>
    <property type="match status" value="1"/>
</dbReference>
<name>E0DD34_9CORY</name>
<dbReference type="eggNOG" id="COG0604">
    <property type="taxonomic scope" value="Bacteria"/>
</dbReference>
<evidence type="ECO:0000313" key="3">
    <source>
        <dbReference type="Proteomes" id="UP000004218"/>
    </source>
</evidence>
<dbReference type="SUPFAM" id="SSF51735">
    <property type="entry name" value="NAD(P)-binding Rossmann-fold domains"/>
    <property type="match status" value="1"/>
</dbReference>
<dbReference type="Proteomes" id="UP000004218">
    <property type="component" value="Unassembled WGS sequence"/>
</dbReference>
<protein>
    <submittedName>
        <fullName evidence="2">Oxidoreductase, zinc-binding dehydrogenase family protein</fullName>
    </submittedName>
</protein>
<dbReference type="CDD" id="cd05289">
    <property type="entry name" value="MDR_like_2"/>
    <property type="match status" value="1"/>
</dbReference>
<proteinExistence type="predicted"/>
<evidence type="ECO:0000259" key="1">
    <source>
        <dbReference type="SMART" id="SM00829"/>
    </source>
</evidence>
<dbReference type="SUPFAM" id="SSF50129">
    <property type="entry name" value="GroES-like"/>
    <property type="match status" value="1"/>
</dbReference>
<dbReference type="GO" id="GO:0016491">
    <property type="term" value="F:oxidoreductase activity"/>
    <property type="evidence" value="ECO:0007669"/>
    <property type="project" value="InterPro"/>
</dbReference>
<dbReference type="Gene3D" id="3.40.50.720">
    <property type="entry name" value="NAD(P)-binding Rossmann-like Domain"/>
    <property type="match status" value="1"/>
</dbReference>
<accession>E0DD34</accession>
<sequence length="327" mass="34495">MGNMKIIQYSDFGGPEVLELVESEKPLPATVSLDRGMNVTVHAVGLNPVDYKTFNGSLRFLEKLQRIINPKKWFQRRSSTFPRGVARDFAGVDDAGNAVLGTLYQPVTSIMRQGALATEILIAPEDMTLKPEGISFETAAALGVPGQTACGAFRALDLRAGDVIVISAAAGGVGSLATQLAVHRGATVIGIASDANADYVRSLGAIPVAYGEGLVDRVRAAAPTPVTKLLDCYGSEYITLGFSLGLSRKAIGTLVPGPKAAFRGVHITGMRHAHPASDLAEIASLVADGTITIDIAHEYPFDIDSVRAAYTQLMGGHVRGKLVVKLQ</sequence>
<dbReference type="PANTHER" id="PTHR11695">
    <property type="entry name" value="ALCOHOL DEHYDROGENASE RELATED"/>
    <property type="match status" value="1"/>
</dbReference>
<keyword evidence="3" id="KW-1185">Reference proteome</keyword>
<dbReference type="InterPro" id="IPR036291">
    <property type="entry name" value="NAD(P)-bd_dom_sf"/>
</dbReference>
<dbReference type="InterPro" id="IPR011032">
    <property type="entry name" value="GroES-like_sf"/>
</dbReference>
<dbReference type="InterPro" id="IPR050700">
    <property type="entry name" value="YIM1/Zinc_Alcohol_DH_Fams"/>
</dbReference>
<dbReference type="Pfam" id="PF00107">
    <property type="entry name" value="ADH_zinc_N"/>
    <property type="match status" value="1"/>
</dbReference>
<comment type="caution">
    <text evidence="2">The sequence shown here is derived from an EMBL/GenBank/DDBJ whole genome shotgun (WGS) entry which is preliminary data.</text>
</comment>
<dbReference type="PANTHER" id="PTHR11695:SF294">
    <property type="entry name" value="RETICULON-4-INTERACTING PROTEIN 1, MITOCHONDRIAL"/>
    <property type="match status" value="1"/>
</dbReference>
<dbReference type="InterPro" id="IPR020843">
    <property type="entry name" value="ER"/>
</dbReference>